<dbReference type="Pfam" id="PF11611">
    <property type="entry name" value="DUF4352"/>
    <property type="match status" value="1"/>
</dbReference>
<dbReference type="Gene3D" id="2.60.40.1240">
    <property type="match status" value="1"/>
</dbReference>
<evidence type="ECO:0000256" key="3">
    <source>
        <dbReference type="SAM" id="SignalP"/>
    </source>
</evidence>
<evidence type="ECO:0000256" key="2">
    <source>
        <dbReference type="SAM" id="MobiDB-lite"/>
    </source>
</evidence>
<dbReference type="RefSeq" id="WP_019383287.1">
    <property type="nucleotide sequence ID" value="NZ_CP015506.1"/>
</dbReference>
<dbReference type="AlphaFoldDB" id="A0A160MGG9"/>
<organism evidence="5 6">
    <name type="scientific">Cytobacillus oceanisediminis 2691</name>
    <dbReference type="NCBI Taxonomy" id="1196031"/>
    <lineage>
        <taxon>Bacteria</taxon>
        <taxon>Bacillati</taxon>
        <taxon>Bacillota</taxon>
        <taxon>Bacilli</taxon>
        <taxon>Bacillales</taxon>
        <taxon>Bacillaceae</taxon>
        <taxon>Cytobacillus</taxon>
    </lineage>
</organism>
<feature type="signal peptide" evidence="3">
    <location>
        <begin position="1"/>
        <end position="21"/>
    </location>
</feature>
<evidence type="ECO:0000313" key="6">
    <source>
        <dbReference type="Proteomes" id="UP000077856"/>
    </source>
</evidence>
<gene>
    <name evidence="5" type="ORF">A361_24140</name>
</gene>
<feature type="domain" description="DUF4352" evidence="4">
    <location>
        <begin position="76"/>
        <end position="196"/>
    </location>
</feature>
<proteinExistence type="predicted"/>
<evidence type="ECO:0000256" key="1">
    <source>
        <dbReference type="ARBA" id="ARBA00022729"/>
    </source>
</evidence>
<dbReference type="InterPro" id="IPR029051">
    <property type="entry name" value="DUF4352"/>
</dbReference>
<dbReference type="InterPro" id="IPR029050">
    <property type="entry name" value="Immunoprotect_excell_Ig-like"/>
</dbReference>
<dbReference type="STRING" id="1196031.A361_24140"/>
<evidence type="ECO:0000313" key="5">
    <source>
        <dbReference type="EMBL" id="AND42104.1"/>
    </source>
</evidence>
<dbReference type="PROSITE" id="PS51257">
    <property type="entry name" value="PROKAR_LIPOPROTEIN"/>
    <property type="match status" value="1"/>
</dbReference>
<feature type="chain" id="PRO_5038587816" description="DUF4352 domain-containing protein" evidence="3">
    <location>
        <begin position="22"/>
        <end position="211"/>
    </location>
</feature>
<reference evidence="5 6" key="1">
    <citation type="submission" date="2016-04" db="EMBL/GenBank/DDBJ databases">
        <title>Complete genome sequence of Bacillus oceanisediminis strain 2691.</title>
        <authorList>
            <person name="Jeong H."/>
            <person name="Kim H.J."/>
            <person name="Lee D.-W."/>
        </authorList>
    </citation>
    <scope>NUCLEOTIDE SEQUENCE [LARGE SCALE GENOMIC DNA]</scope>
    <source>
        <strain evidence="5 6">2691</strain>
    </source>
</reference>
<dbReference type="eggNOG" id="ENOG502ZWT3">
    <property type="taxonomic scope" value="Bacteria"/>
</dbReference>
<sequence length="211" mass="23556">MKKLITMIALLSFVLFGCSNAPEQPSDASAEAPEESEAVKNYAPNPQVPDDRQLEKAGQIHLDEKGELTLKKTKNVNGIYSIGPVEMKVTDAKVMHLKPDYSLVDYFHTLTHDEEFDFVKVFVEIKNTSDQKVNFAPAAILETSKGEQITWEKDIYLDGLTEEIGPNETKAGNVGFIIEKSDLTHFEITTSDVFSADGKKIQDAEKIQIEF</sequence>
<dbReference type="KEGG" id="bon:A361_24140"/>
<feature type="region of interest" description="Disordered" evidence="2">
    <location>
        <begin position="24"/>
        <end position="50"/>
    </location>
</feature>
<dbReference type="EMBL" id="CP015506">
    <property type="protein sequence ID" value="AND42104.1"/>
    <property type="molecule type" value="Genomic_DNA"/>
</dbReference>
<protein>
    <recommendedName>
        <fullName evidence="4">DUF4352 domain-containing protein</fullName>
    </recommendedName>
</protein>
<dbReference type="Proteomes" id="UP000077856">
    <property type="component" value="Chromosome"/>
</dbReference>
<evidence type="ECO:0000259" key="4">
    <source>
        <dbReference type="Pfam" id="PF11611"/>
    </source>
</evidence>
<accession>A0A160MGG9</accession>
<keyword evidence="1 3" id="KW-0732">Signal</keyword>
<name>A0A160MGG9_9BACI</name>